<feature type="domain" description="LytR/CpsA/Psr regulator C-terminal" evidence="3">
    <location>
        <begin position="112"/>
        <end position="198"/>
    </location>
</feature>
<dbReference type="EMBL" id="MLJW01001386">
    <property type="protein sequence ID" value="OIQ78506.1"/>
    <property type="molecule type" value="Genomic_DNA"/>
</dbReference>
<dbReference type="Pfam" id="PF13399">
    <property type="entry name" value="LytR_C"/>
    <property type="match status" value="1"/>
</dbReference>
<name>A0A1J5Q5J6_9ZZZZ</name>
<evidence type="ECO:0000256" key="1">
    <source>
        <dbReference type="SAM" id="MobiDB-lite"/>
    </source>
</evidence>
<dbReference type="Gene3D" id="3.30.70.2390">
    <property type="match status" value="1"/>
</dbReference>
<dbReference type="AlphaFoldDB" id="A0A1J5Q5J6"/>
<keyword evidence="2" id="KW-0472">Membrane</keyword>
<protein>
    <recommendedName>
        <fullName evidence="3">LytR/CpsA/Psr regulator C-terminal domain-containing protein</fullName>
    </recommendedName>
</protein>
<accession>A0A1J5Q5J6</accession>
<feature type="region of interest" description="Disordered" evidence="1">
    <location>
        <begin position="71"/>
        <end position="105"/>
    </location>
</feature>
<organism evidence="4">
    <name type="scientific">mine drainage metagenome</name>
    <dbReference type="NCBI Taxonomy" id="410659"/>
    <lineage>
        <taxon>unclassified sequences</taxon>
        <taxon>metagenomes</taxon>
        <taxon>ecological metagenomes</taxon>
    </lineage>
</organism>
<evidence type="ECO:0000313" key="4">
    <source>
        <dbReference type="EMBL" id="OIQ78506.1"/>
    </source>
</evidence>
<comment type="caution">
    <text evidence="4">The sequence shown here is derived from an EMBL/GenBank/DDBJ whole genome shotgun (WGS) entry which is preliminary data.</text>
</comment>
<evidence type="ECO:0000259" key="3">
    <source>
        <dbReference type="Pfam" id="PF13399"/>
    </source>
</evidence>
<gene>
    <name evidence="4" type="ORF">GALL_397820</name>
</gene>
<keyword evidence="2" id="KW-0812">Transmembrane</keyword>
<dbReference type="InterPro" id="IPR027381">
    <property type="entry name" value="LytR/CpsA/Psr_C"/>
</dbReference>
<reference evidence="4" key="1">
    <citation type="submission" date="2016-10" db="EMBL/GenBank/DDBJ databases">
        <title>Sequence of Gallionella enrichment culture.</title>
        <authorList>
            <person name="Poehlein A."/>
            <person name="Muehling M."/>
            <person name="Daniel R."/>
        </authorList>
    </citation>
    <scope>NUCLEOTIDE SEQUENCE</scope>
</reference>
<feature type="transmembrane region" description="Helical" evidence="2">
    <location>
        <begin position="36"/>
        <end position="57"/>
    </location>
</feature>
<evidence type="ECO:0000256" key="2">
    <source>
        <dbReference type="SAM" id="Phobius"/>
    </source>
</evidence>
<sequence length="200" mass="20145">MSKARYPYPDDEFDAVDDHAAPRGVHRRARSVWTRVWPFLLVIVLFPAIAYGIVTLLTGTDMGLSGGAGLPSAGVSSTAEPSTTATATTSAAPGTPTTSPTTTPPAAADLRTAVAVDNATKTSGLAAKGAAALRTAGFTTITTGNYTGTAPATSTVYYASAKLAATARAAAAALKITTVTLDPAKAGSTIVVVLAKDYTP</sequence>
<proteinExistence type="predicted"/>
<keyword evidence="2" id="KW-1133">Transmembrane helix</keyword>